<dbReference type="Gene3D" id="3.30.360.10">
    <property type="entry name" value="Dihydrodipicolinate Reductase, domain 2"/>
    <property type="match status" value="1"/>
</dbReference>
<dbReference type="InterPro" id="IPR036291">
    <property type="entry name" value="NAD(P)-bd_dom_sf"/>
</dbReference>
<dbReference type="Gene3D" id="3.40.50.720">
    <property type="entry name" value="NAD(P)-binding Rossmann-like Domain"/>
    <property type="match status" value="1"/>
</dbReference>
<dbReference type="Pfam" id="PF03435">
    <property type="entry name" value="Sacchrp_dh_NADP"/>
    <property type="match status" value="1"/>
</dbReference>
<dbReference type="EMBL" id="CP107716">
    <property type="protein sequence ID" value="UYQ72128.1"/>
    <property type="molecule type" value="Genomic_DNA"/>
</dbReference>
<dbReference type="InterPro" id="IPR005097">
    <property type="entry name" value="Sacchrp_dh_NADP-bd"/>
</dbReference>
<protein>
    <submittedName>
        <fullName evidence="4">Saccharopine dehydrogenase NADP-binding domain-containing protein</fullName>
    </submittedName>
</protein>
<evidence type="ECO:0000256" key="1">
    <source>
        <dbReference type="ARBA" id="ARBA00023002"/>
    </source>
</evidence>
<accession>A0ABY6INI2</accession>
<evidence type="ECO:0000313" key="4">
    <source>
        <dbReference type="EMBL" id="UYQ72128.1"/>
    </source>
</evidence>
<sequence length="366" mass="39391">MKEIVVIGAGRIGATIADMASQSGDYSVTVVDRSSNALAALDTDAKVKTARCEVADPGELEKILEGKFAVLSAAPYSLTTRIAEAAAAAKVHYLDLTEDVKSTRRVKEIAAKAETAFIPQCGLAPGFIAIAAMSLAKKFDTLDTVAMKVGALPQFPTNVLNYALTWSPEGVINEYCEPCEAIVDGKMAEIAPLEDIEQLTINGVDYEAFNTSGGLGSTPEKLLGKVRNLNYRTIRYPGHARIMKLLLNDLNLKDRRDLALDIFRHALTPTKQDMVVIRIDVTGTRVGKPAHEIFERTVLSGYVGKKERSAIQITTAAGICTVLDMLAAGDLAQKGFVAQEEIDLDAFLANRFGRAFAADQAARKVA</sequence>
<dbReference type="PANTHER" id="PTHR11133">
    <property type="entry name" value="SACCHAROPINE DEHYDROGENASE"/>
    <property type="match status" value="1"/>
</dbReference>
<dbReference type="SUPFAM" id="SSF55347">
    <property type="entry name" value="Glyceraldehyde-3-phosphate dehydrogenase-like, C-terminal domain"/>
    <property type="match status" value="1"/>
</dbReference>
<dbReference type="Proteomes" id="UP001163882">
    <property type="component" value="Chromosome"/>
</dbReference>
<evidence type="ECO:0000313" key="5">
    <source>
        <dbReference type="Proteomes" id="UP001163882"/>
    </source>
</evidence>
<organism evidence="4 5">
    <name type="scientific">Pelagibacterium flavum</name>
    <dbReference type="NCBI Taxonomy" id="2984530"/>
    <lineage>
        <taxon>Bacteria</taxon>
        <taxon>Pseudomonadati</taxon>
        <taxon>Pseudomonadota</taxon>
        <taxon>Alphaproteobacteria</taxon>
        <taxon>Hyphomicrobiales</taxon>
        <taxon>Devosiaceae</taxon>
        <taxon>Pelagibacterium</taxon>
    </lineage>
</organism>
<dbReference type="PANTHER" id="PTHR11133:SF22">
    <property type="entry name" value="ALPHA-AMINOADIPIC SEMIALDEHYDE SYNTHASE, MITOCHONDRIAL"/>
    <property type="match status" value="1"/>
</dbReference>
<dbReference type="InterPro" id="IPR032095">
    <property type="entry name" value="Sacchrp_dh-like_C"/>
</dbReference>
<keyword evidence="5" id="KW-1185">Reference proteome</keyword>
<dbReference type="SUPFAM" id="SSF51735">
    <property type="entry name" value="NAD(P)-binding Rossmann-fold domains"/>
    <property type="match status" value="1"/>
</dbReference>
<dbReference type="RefSeq" id="WP_264225768.1">
    <property type="nucleotide sequence ID" value="NZ_CP107716.1"/>
</dbReference>
<dbReference type="Pfam" id="PF16653">
    <property type="entry name" value="Sacchrp_dh_C"/>
    <property type="match status" value="1"/>
</dbReference>
<name>A0ABY6INI2_9HYPH</name>
<reference evidence="4" key="1">
    <citation type="submission" date="2022-10" db="EMBL/GenBank/DDBJ databases">
        <title>YIM 151497 complete genome.</title>
        <authorList>
            <person name="Chen X."/>
        </authorList>
    </citation>
    <scope>NUCLEOTIDE SEQUENCE</scope>
    <source>
        <strain evidence="4">YIM 151497</strain>
    </source>
</reference>
<proteinExistence type="predicted"/>
<feature type="domain" description="Saccharopine dehydrogenase NADP binding" evidence="2">
    <location>
        <begin position="4"/>
        <end position="112"/>
    </location>
</feature>
<keyword evidence="1" id="KW-0560">Oxidoreductase</keyword>
<evidence type="ECO:0000259" key="3">
    <source>
        <dbReference type="Pfam" id="PF16653"/>
    </source>
</evidence>
<dbReference type="InterPro" id="IPR051168">
    <property type="entry name" value="AASS"/>
</dbReference>
<gene>
    <name evidence="4" type="ORF">OF122_19175</name>
</gene>
<evidence type="ECO:0000259" key="2">
    <source>
        <dbReference type="Pfam" id="PF03435"/>
    </source>
</evidence>
<feature type="domain" description="Saccharopine dehydrogenase-like C-terminal" evidence="3">
    <location>
        <begin position="122"/>
        <end position="345"/>
    </location>
</feature>